<feature type="transmembrane region" description="Helical" evidence="3">
    <location>
        <begin position="31"/>
        <end position="51"/>
    </location>
</feature>
<feature type="transmembrane region" description="Helical" evidence="3">
    <location>
        <begin position="219"/>
        <end position="237"/>
    </location>
</feature>
<feature type="transmembrane region" description="Helical" evidence="3">
    <location>
        <begin position="155"/>
        <end position="174"/>
    </location>
</feature>
<gene>
    <name evidence="5" type="primary">LOC106476574</name>
</gene>
<evidence type="ECO:0000313" key="4">
    <source>
        <dbReference type="Proteomes" id="UP000694941"/>
    </source>
</evidence>
<accession>A0ABM1RXJ7</accession>
<name>A0ABM1RXJ7_LIMPO</name>
<evidence type="ECO:0000256" key="3">
    <source>
        <dbReference type="SAM" id="Phobius"/>
    </source>
</evidence>
<organism evidence="4 5">
    <name type="scientific">Limulus polyphemus</name>
    <name type="common">Atlantic horseshoe crab</name>
    <dbReference type="NCBI Taxonomy" id="6850"/>
    <lineage>
        <taxon>Eukaryota</taxon>
        <taxon>Metazoa</taxon>
        <taxon>Ecdysozoa</taxon>
        <taxon>Arthropoda</taxon>
        <taxon>Chelicerata</taxon>
        <taxon>Merostomata</taxon>
        <taxon>Xiphosura</taxon>
        <taxon>Limulidae</taxon>
        <taxon>Limulus</taxon>
    </lineage>
</organism>
<evidence type="ECO:0000313" key="5">
    <source>
        <dbReference type="RefSeq" id="XP_022236102.1"/>
    </source>
</evidence>
<keyword evidence="1" id="KW-0547">Nucleotide-binding</keyword>
<keyword evidence="4" id="KW-1185">Reference proteome</keyword>
<evidence type="ECO:0000256" key="2">
    <source>
        <dbReference type="ARBA" id="ARBA00023239"/>
    </source>
</evidence>
<dbReference type="PANTHER" id="PTHR45627:SF12">
    <property type="entry name" value="ADENYLATE CYCLASE TYPE 2"/>
    <property type="match status" value="1"/>
</dbReference>
<feature type="transmembrane region" description="Helical" evidence="3">
    <location>
        <begin position="57"/>
        <end position="79"/>
    </location>
</feature>
<dbReference type="RefSeq" id="XP_022236102.1">
    <property type="nucleotide sequence ID" value="XM_022380394.1"/>
</dbReference>
<keyword evidence="3" id="KW-0472">Membrane</keyword>
<keyword evidence="3" id="KW-1133">Transmembrane helix</keyword>
<proteinExistence type="predicted"/>
<reference evidence="5" key="1">
    <citation type="submission" date="2025-08" db="UniProtKB">
        <authorList>
            <consortium name="RefSeq"/>
        </authorList>
    </citation>
    <scope>IDENTIFICATION</scope>
    <source>
        <tissue evidence="5">Muscle</tissue>
    </source>
</reference>
<feature type="transmembrane region" description="Helical" evidence="3">
    <location>
        <begin position="179"/>
        <end position="199"/>
    </location>
</feature>
<sequence length="240" mass="27049">MKTSDDFNPILLRFTDRGLEAEYHSQPNPQFFWYTLCASVLFVSIAFIHLLTLPINLTTVTVLTSTFVVVAALAVVSCVQHHQHSSQSTTRSLPCSTDVAKNQILRIFIFLFSVLIIMAACVVSMVAFNPDSPERLDIYLNITNTTSRNEHGCYFVQYLQFTAVLALTTVSVFLRINYLLKLVVMVTEVVAFTVIFVIVRPDLFAEALELAEGFTETPLHVHTTSFLVVFLIILHVLDRQ</sequence>
<feature type="transmembrane region" description="Helical" evidence="3">
    <location>
        <begin position="107"/>
        <end position="128"/>
    </location>
</feature>
<dbReference type="Proteomes" id="UP000694941">
    <property type="component" value="Unplaced"/>
</dbReference>
<dbReference type="PANTHER" id="PTHR45627">
    <property type="entry name" value="ADENYLATE CYCLASE TYPE 1"/>
    <property type="match status" value="1"/>
</dbReference>
<keyword evidence="2" id="KW-0456">Lyase</keyword>
<dbReference type="GeneID" id="106476574"/>
<keyword evidence="3" id="KW-0812">Transmembrane</keyword>
<feature type="non-terminal residue" evidence="5">
    <location>
        <position position="240"/>
    </location>
</feature>
<protein>
    <submittedName>
        <fullName evidence="5">Adenylate cyclase type 2-like</fullName>
    </submittedName>
</protein>
<evidence type="ECO:0000256" key="1">
    <source>
        <dbReference type="ARBA" id="ARBA00022741"/>
    </source>
</evidence>